<dbReference type="OrthoDB" id="1899876at2759"/>
<proteinExistence type="inferred from homology"/>
<evidence type="ECO:0000256" key="1">
    <source>
        <dbReference type="ARBA" id="ARBA00022729"/>
    </source>
</evidence>
<dbReference type="PANTHER" id="PTHR35357:SF8">
    <property type="entry name" value="OS01G0111000 PROTEIN"/>
    <property type="match status" value="1"/>
</dbReference>
<dbReference type="Pfam" id="PF04043">
    <property type="entry name" value="PMEI"/>
    <property type="match status" value="1"/>
</dbReference>
<name>A0A067K1T4_JATCU</name>
<dbReference type="SMART" id="SM00856">
    <property type="entry name" value="PMEI"/>
    <property type="match status" value="1"/>
</dbReference>
<dbReference type="SUPFAM" id="SSF101148">
    <property type="entry name" value="Plant invertase/pectin methylesterase inhibitor"/>
    <property type="match status" value="1"/>
</dbReference>
<dbReference type="NCBIfam" id="TIGR01614">
    <property type="entry name" value="PME_inhib"/>
    <property type="match status" value="1"/>
</dbReference>
<feature type="chain" id="PRO_5001639142" description="Pectinesterase inhibitor domain-containing protein" evidence="4">
    <location>
        <begin position="24"/>
        <end position="173"/>
    </location>
</feature>
<evidence type="ECO:0000256" key="2">
    <source>
        <dbReference type="ARBA" id="ARBA00023157"/>
    </source>
</evidence>
<dbReference type="Gene3D" id="1.20.140.40">
    <property type="entry name" value="Invertase/pectin methylesterase inhibitor family protein"/>
    <property type="match status" value="1"/>
</dbReference>
<dbReference type="EMBL" id="KK914761">
    <property type="protein sequence ID" value="KDP29028.1"/>
    <property type="molecule type" value="Genomic_DNA"/>
</dbReference>
<evidence type="ECO:0000256" key="3">
    <source>
        <dbReference type="ARBA" id="ARBA00038471"/>
    </source>
</evidence>
<evidence type="ECO:0000313" key="7">
    <source>
        <dbReference type="Proteomes" id="UP000027138"/>
    </source>
</evidence>
<dbReference type="InterPro" id="IPR006501">
    <property type="entry name" value="Pectinesterase_inhib_dom"/>
</dbReference>
<keyword evidence="7" id="KW-1185">Reference proteome</keyword>
<accession>A0A067K1T4</accession>
<keyword evidence="1 4" id="KW-0732">Signal</keyword>
<evidence type="ECO:0000256" key="4">
    <source>
        <dbReference type="SAM" id="SignalP"/>
    </source>
</evidence>
<protein>
    <recommendedName>
        <fullName evidence="5">Pectinesterase inhibitor domain-containing protein</fullName>
    </recommendedName>
</protein>
<evidence type="ECO:0000313" key="6">
    <source>
        <dbReference type="EMBL" id="KDP29028.1"/>
    </source>
</evidence>
<dbReference type="Proteomes" id="UP000027138">
    <property type="component" value="Unassembled WGS sequence"/>
</dbReference>
<gene>
    <name evidence="6" type="ORF">JCGZ_16417</name>
</gene>
<feature type="domain" description="Pectinesterase inhibitor" evidence="5">
    <location>
        <begin position="23"/>
        <end position="163"/>
    </location>
</feature>
<evidence type="ECO:0000259" key="5">
    <source>
        <dbReference type="SMART" id="SM00856"/>
    </source>
</evidence>
<reference evidence="6 7" key="1">
    <citation type="journal article" date="2014" name="PLoS ONE">
        <title>Global Analysis of Gene Expression Profiles in Physic Nut (Jatropha curcas L.) Seedlings Exposed to Salt Stress.</title>
        <authorList>
            <person name="Zhang L."/>
            <person name="Zhang C."/>
            <person name="Wu P."/>
            <person name="Chen Y."/>
            <person name="Li M."/>
            <person name="Jiang H."/>
            <person name="Wu G."/>
        </authorList>
    </citation>
    <scope>NUCLEOTIDE SEQUENCE [LARGE SCALE GENOMIC DNA]</scope>
    <source>
        <strain evidence="7">cv. GZQX0401</strain>
        <tissue evidence="6">Young leaves</tissue>
    </source>
</reference>
<dbReference type="PANTHER" id="PTHR35357">
    <property type="entry name" value="OS02G0537100 PROTEIN"/>
    <property type="match status" value="1"/>
</dbReference>
<dbReference type="AlphaFoldDB" id="A0A067K1T4"/>
<dbReference type="CDD" id="cd14859">
    <property type="entry name" value="PMEI_like"/>
    <property type="match status" value="1"/>
</dbReference>
<dbReference type="STRING" id="180498.A0A067K1T4"/>
<dbReference type="KEGG" id="jcu:105642126"/>
<organism evidence="6 7">
    <name type="scientific">Jatropha curcas</name>
    <name type="common">Barbados nut</name>
    <dbReference type="NCBI Taxonomy" id="180498"/>
    <lineage>
        <taxon>Eukaryota</taxon>
        <taxon>Viridiplantae</taxon>
        <taxon>Streptophyta</taxon>
        <taxon>Embryophyta</taxon>
        <taxon>Tracheophyta</taxon>
        <taxon>Spermatophyta</taxon>
        <taxon>Magnoliopsida</taxon>
        <taxon>eudicotyledons</taxon>
        <taxon>Gunneridae</taxon>
        <taxon>Pentapetalae</taxon>
        <taxon>rosids</taxon>
        <taxon>fabids</taxon>
        <taxon>Malpighiales</taxon>
        <taxon>Euphorbiaceae</taxon>
        <taxon>Crotonoideae</taxon>
        <taxon>Jatropheae</taxon>
        <taxon>Jatropha</taxon>
    </lineage>
</organism>
<keyword evidence="2" id="KW-1015">Disulfide bond</keyword>
<dbReference type="GO" id="GO:0004857">
    <property type="term" value="F:enzyme inhibitor activity"/>
    <property type="evidence" value="ECO:0007669"/>
    <property type="project" value="InterPro"/>
</dbReference>
<sequence>MTHSLFFLSVLLLLTLLHSPSDAATKLVDKVCKQTWNYSFCVESLYSDSRAGQADEYTLAFISVGLAYTNATDTRDLISKLLINKGKSEPLETCFRDYKKAVSSLEVAYNDLNSETFFVIANLTTQAARSANHCETAFKGNEWRPLGNRNKDLMGLCEICGIVAELFTGPAPL</sequence>
<feature type="signal peptide" evidence="4">
    <location>
        <begin position="1"/>
        <end position="23"/>
    </location>
</feature>
<comment type="similarity">
    <text evidence="3">Belongs to the PMEI family.</text>
</comment>
<dbReference type="InterPro" id="IPR035513">
    <property type="entry name" value="Invertase/methylesterase_inhib"/>
</dbReference>